<reference evidence="1" key="1">
    <citation type="journal article" date="2014" name="Int. J. Syst. Evol. Microbiol.">
        <title>Complete genome sequence of Corynebacterium casei LMG S-19264T (=DSM 44701T), isolated from a smear-ripened cheese.</title>
        <authorList>
            <consortium name="US DOE Joint Genome Institute (JGI-PGF)"/>
            <person name="Walter F."/>
            <person name="Albersmeier A."/>
            <person name="Kalinowski J."/>
            <person name="Ruckert C."/>
        </authorList>
    </citation>
    <scope>NUCLEOTIDE SEQUENCE</scope>
    <source>
        <strain evidence="1">KCTC 23714</strain>
    </source>
</reference>
<evidence type="ECO:0000313" key="1">
    <source>
        <dbReference type="EMBL" id="GGW33218.1"/>
    </source>
</evidence>
<dbReference type="EMBL" id="BMYQ01000006">
    <property type="protein sequence ID" value="GGW33218.1"/>
    <property type="molecule type" value="Genomic_DNA"/>
</dbReference>
<name>A0A918IV15_9RHOB</name>
<keyword evidence="2" id="KW-1185">Reference proteome</keyword>
<protein>
    <recommendedName>
        <fullName evidence="3">Capsule polysaccharide biosynthesis protein</fullName>
    </recommendedName>
</protein>
<dbReference type="RefSeq" id="WP_189633924.1">
    <property type="nucleotide sequence ID" value="NZ_BMYQ01000006.1"/>
</dbReference>
<reference evidence="1" key="2">
    <citation type="submission" date="2020-09" db="EMBL/GenBank/DDBJ databases">
        <authorList>
            <person name="Sun Q."/>
            <person name="Kim S."/>
        </authorList>
    </citation>
    <scope>NUCLEOTIDE SEQUENCE</scope>
    <source>
        <strain evidence="1">KCTC 23714</strain>
    </source>
</reference>
<gene>
    <name evidence="1" type="ORF">GCM10011452_22120</name>
</gene>
<dbReference type="Proteomes" id="UP000628984">
    <property type="component" value="Unassembled WGS sequence"/>
</dbReference>
<proteinExistence type="predicted"/>
<evidence type="ECO:0008006" key="3">
    <source>
        <dbReference type="Google" id="ProtNLM"/>
    </source>
</evidence>
<organism evidence="1 2">
    <name type="scientific">Gemmobacter lanyuensis</name>
    <dbReference type="NCBI Taxonomy" id="1054497"/>
    <lineage>
        <taxon>Bacteria</taxon>
        <taxon>Pseudomonadati</taxon>
        <taxon>Pseudomonadota</taxon>
        <taxon>Alphaproteobacteria</taxon>
        <taxon>Rhodobacterales</taxon>
        <taxon>Paracoccaceae</taxon>
        <taxon>Gemmobacter</taxon>
    </lineage>
</organism>
<sequence>MAADRQLHLYLPAHLRRDQLAGQVNILARLIEALPDWQLHHHPEAEGAAPPPRPGFTLTHMQEPVGPRNLCLRRTYFYPFWRIEPTNARWDYAVTRATPDYSRIPPERARNFHQRLRDRVLEGRVVTREGFVFMPLQGRLTEHRSFQSMSPLDMIRATLDTQPLPVKATLHPSETYGAADHAALAALARHPRFQLVQAGAADLIARCDHVVSQNSAVALQAMIAGKGAVLFAGIDFHHPAGSVPRDGLARAFEIGREAPRKMTEYLWWFFRHRAIDAQSDQAAAQIRALLAAQGWPIA</sequence>
<dbReference type="AlphaFoldDB" id="A0A918IV15"/>
<evidence type="ECO:0000313" key="2">
    <source>
        <dbReference type="Proteomes" id="UP000628984"/>
    </source>
</evidence>
<accession>A0A918IV15</accession>
<comment type="caution">
    <text evidence="1">The sequence shown here is derived from an EMBL/GenBank/DDBJ whole genome shotgun (WGS) entry which is preliminary data.</text>
</comment>